<keyword evidence="7 9" id="KW-0472">Membrane</keyword>
<dbReference type="RefSeq" id="WP_076532549.1">
    <property type="nucleotide sequence ID" value="NZ_BMEH01000006.1"/>
</dbReference>
<dbReference type="GO" id="GO:0022857">
    <property type="term" value="F:transmembrane transporter activity"/>
    <property type="evidence" value="ECO:0007669"/>
    <property type="project" value="UniProtKB-UniRule"/>
</dbReference>
<feature type="transmembrane region" description="Helical" evidence="9">
    <location>
        <begin position="20"/>
        <end position="39"/>
    </location>
</feature>
<name>A0A1N7PS07_9RHOB</name>
<evidence type="ECO:0000256" key="9">
    <source>
        <dbReference type="RuleBase" id="RU369079"/>
    </source>
</evidence>
<protein>
    <recommendedName>
        <fullName evidence="9">TRAP transporter small permease protein</fullName>
    </recommendedName>
</protein>
<evidence type="ECO:0000256" key="2">
    <source>
        <dbReference type="ARBA" id="ARBA00022448"/>
    </source>
</evidence>
<dbReference type="Proteomes" id="UP000186141">
    <property type="component" value="Unassembled WGS sequence"/>
</dbReference>
<feature type="transmembrane region" description="Helical" evidence="9">
    <location>
        <begin position="65"/>
        <end position="82"/>
    </location>
</feature>
<comment type="function">
    <text evidence="9">Part of the tripartite ATP-independent periplasmic (TRAP) transport system.</text>
</comment>
<keyword evidence="5 9" id="KW-0812">Transmembrane</keyword>
<feature type="transmembrane region" description="Helical" evidence="9">
    <location>
        <begin position="103"/>
        <end position="126"/>
    </location>
</feature>
<dbReference type="PANTHER" id="PTHR35011">
    <property type="entry name" value="2,3-DIKETO-L-GULONATE TRAP TRANSPORTER SMALL PERMEASE PROTEIN YIAM"/>
    <property type="match status" value="1"/>
</dbReference>
<dbReference type="GO" id="GO:0005886">
    <property type="term" value="C:plasma membrane"/>
    <property type="evidence" value="ECO:0007669"/>
    <property type="project" value="UniProtKB-SubCell"/>
</dbReference>
<dbReference type="PANTHER" id="PTHR35011:SF4">
    <property type="entry name" value="SLL1102 PROTEIN"/>
    <property type="match status" value="1"/>
</dbReference>
<keyword evidence="3" id="KW-1003">Cell membrane</keyword>
<feature type="domain" description="Tripartite ATP-independent periplasmic transporters DctQ component" evidence="10">
    <location>
        <begin position="62"/>
        <end position="167"/>
    </location>
</feature>
<keyword evidence="2 9" id="KW-0813">Transport</keyword>
<keyword evidence="12" id="KW-1185">Reference proteome</keyword>
<sequence length="180" mass="19664">MRLADRILDLLCLPAKWASWLILPLIGSILAAIFLAKLGQNTLVSWSQPVPVLGRAITVNSLLDFQWYVFALLVLFGGILAYRNDRHVAVETVALNLPPRGRLLLRVLGDLLLLTPFCAIIAWYGYSYAMTAYVTGEGSTQGGLMNRWAIKAMLPLAFAMLTAAGVLRGLAGIVLLVRGR</sequence>
<dbReference type="OrthoDB" id="4250245at2"/>
<evidence type="ECO:0000259" key="10">
    <source>
        <dbReference type="Pfam" id="PF04290"/>
    </source>
</evidence>
<dbReference type="AlphaFoldDB" id="A0A1N7PS07"/>
<comment type="subunit">
    <text evidence="9">The complex comprises the extracytoplasmic solute receptor protein and the two transmembrane proteins.</text>
</comment>
<evidence type="ECO:0000256" key="6">
    <source>
        <dbReference type="ARBA" id="ARBA00022989"/>
    </source>
</evidence>
<gene>
    <name evidence="11" type="ORF">SAMN05421774_10691</name>
</gene>
<evidence type="ECO:0000256" key="5">
    <source>
        <dbReference type="ARBA" id="ARBA00022692"/>
    </source>
</evidence>
<dbReference type="InterPro" id="IPR055348">
    <property type="entry name" value="DctQ"/>
</dbReference>
<reference evidence="11 12" key="1">
    <citation type="submission" date="2017-01" db="EMBL/GenBank/DDBJ databases">
        <authorList>
            <person name="Mah S.A."/>
            <person name="Swanson W.J."/>
            <person name="Moy G.W."/>
            <person name="Vacquier V.D."/>
        </authorList>
    </citation>
    <scope>NUCLEOTIDE SEQUENCE [LARGE SCALE GENOMIC DNA]</scope>
    <source>
        <strain evidence="11 12">DSM 26375</strain>
    </source>
</reference>
<evidence type="ECO:0000313" key="12">
    <source>
        <dbReference type="Proteomes" id="UP000186141"/>
    </source>
</evidence>
<keyword evidence="4 9" id="KW-0997">Cell inner membrane</keyword>
<evidence type="ECO:0000256" key="7">
    <source>
        <dbReference type="ARBA" id="ARBA00023136"/>
    </source>
</evidence>
<dbReference type="STRING" id="1086013.SAMN05421774_10691"/>
<comment type="subcellular location">
    <subcellularLocation>
        <location evidence="1 9">Cell inner membrane</location>
        <topology evidence="1 9">Multi-pass membrane protein</topology>
    </subcellularLocation>
</comment>
<evidence type="ECO:0000256" key="3">
    <source>
        <dbReference type="ARBA" id="ARBA00022475"/>
    </source>
</evidence>
<comment type="similarity">
    <text evidence="8 9">Belongs to the TRAP transporter small permease family.</text>
</comment>
<accession>A0A1N7PS07</accession>
<dbReference type="InterPro" id="IPR007387">
    <property type="entry name" value="TRAP_DctQ"/>
</dbReference>
<evidence type="ECO:0000313" key="11">
    <source>
        <dbReference type="EMBL" id="SIT13433.1"/>
    </source>
</evidence>
<proteinExistence type="inferred from homology"/>
<evidence type="ECO:0000256" key="4">
    <source>
        <dbReference type="ARBA" id="ARBA00022519"/>
    </source>
</evidence>
<feature type="transmembrane region" description="Helical" evidence="9">
    <location>
        <begin position="152"/>
        <end position="177"/>
    </location>
</feature>
<keyword evidence="6 9" id="KW-1133">Transmembrane helix</keyword>
<dbReference type="Pfam" id="PF04290">
    <property type="entry name" value="DctQ"/>
    <property type="match status" value="1"/>
</dbReference>
<evidence type="ECO:0000256" key="1">
    <source>
        <dbReference type="ARBA" id="ARBA00004429"/>
    </source>
</evidence>
<dbReference type="EMBL" id="FTOT01000006">
    <property type="protein sequence ID" value="SIT13433.1"/>
    <property type="molecule type" value="Genomic_DNA"/>
</dbReference>
<organism evidence="11 12">
    <name type="scientific">Gemmobacter megaterium</name>
    <dbReference type="NCBI Taxonomy" id="1086013"/>
    <lineage>
        <taxon>Bacteria</taxon>
        <taxon>Pseudomonadati</taxon>
        <taxon>Pseudomonadota</taxon>
        <taxon>Alphaproteobacteria</taxon>
        <taxon>Rhodobacterales</taxon>
        <taxon>Paracoccaceae</taxon>
        <taxon>Gemmobacter</taxon>
    </lineage>
</organism>
<evidence type="ECO:0000256" key="8">
    <source>
        <dbReference type="ARBA" id="ARBA00038436"/>
    </source>
</evidence>